<organism evidence="3 4">
    <name type="scientific">Demequina lutea</name>
    <dbReference type="NCBI Taxonomy" id="431489"/>
    <lineage>
        <taxon>Bacteria</taxon>
        <taxon>Bacillati</taxon>
        <taxon>Actinomycetota</taxon>
        <taxon>Actinomycetes</taxon>
        <taxon>Micrococcales</taxon>
        <taxon>Demequinaceae</taxon>
        <taxon>Demequina</taxon>
    </lineage>
</organism>
<reference evidence="3 4" key="1">
    <citation type="submission" date="2020-07" db="EMBL/GenBank/DDBJ databases">
        <title>Sequencing the genomes of 1000 actinobacteria strains.</title>
        <authorList>
            <person name="Klenk H.-P."/>
        </authorList>
    </citation>
    <scope>NUCLEOTIDE SEQUENCE [LARGE SCALE GENOMIC DNA]</scope>
    <source>
        <strain evidence="3 4">DSM 19970</strain>
    </source>
</reference>
<proteinExistence type="inferred from homology"/>
<accession>A0A7Z0CG72</accession>
<dbReference type="Gene3D" id="1.50.10.10">
    <property type="match status" value="1"/>
</dbReference>
<sequence length="408" mass="45588">MVLMDETAHRKWLDDEFRRLAHFGVASVDPRGGFGWLLDDGTRDESRPVELWISCRMTHVYALAELAGIDGAGALVEHGLAAIEGPLRDAEHGGWFSSIDVGPVNDRKEAYAHAFVILATSSAVAAGHPRAEALLREAITVHSEHFWDETEGMARESFTRDWSAEEPYRGVNANMHTLEAYLAAADVLVDRSLLVRAMRIVTRVVDVLGRGNDWRLPEHFTATWEPLLDYNADARAHPFRPFGATIGHGLEWSRLTLQTERSLLLAGLAAPEWMSEAAGSLYARAVGDGWAVDGADGFVYTVDWNGVPVVRERMHWVDAEAIGAAAVLFRRTGDERYERDYAAWWAYAREYLIDEQQGSWWHELDASNRPSHVVWEGKPDLYHAMQATLFPRLPLAPALAVSLATRHS</sequence>
<gene>
    <name evidence="3" type="ORF">BKA03_000200</name>
</gene>
<dbReference type="InterPro" id="IPR008928">
    <property type="entry name" value="6-hairpin_glycosidase_sf"/>
</dbReference>
<comment type="caution">
    <text evidence="3">The sequence shown here is derived from an EMBL/GenBank/DDBJ whole genome shotgun (WGS) entry which is preliminary data.</text>
</comment>
<dbReference type="RefSeq" id="WP_062074921.1">
    <property type="nucleotide sequence ID" value="NZ_BBRC01000004.1"/>
</dbReference>
<evidence type="ECO:0000256" key="1">
    <source>
        <dbReference type="ARBA" id="ARBA00008558"/>
    </source>
</evidence>
<keyword evidence="2" id="KW-0413">Isomerase</keyword>
<dbReference type="EMBL" id="JACBZO010000001">
    <property type="protein sequence ID" value="NYI40081.1"/>
    <property type="molecule type" value="Genomic_DNA"/>
</dbReference>
<dbReference type="OrthoDB" id="9806359at2"/>
<evidence type="ECO:0000313" key="3">
    <source>
        <dbReference type="EMBL" id="NYI40081.1"/>
    </source>
</evidence>
<evidence type="ECO:0000313" key="4">
    <source>
        <dbReference type="Proteomes" id="UP000547973"/>
    </source>
</evidence>
<dbReference type="GO" id="GO:0016853">
    <property type="term" value="F:isomerase activity"/>
    <property type="evidence" value="ECO:0007669"/>
    <property type="project" value="UniProtKB-KW"/>
</dbReference>
<evidence type="ECO:0000256" key="2">
    <source>
        <dbReference type="ARBA" id="ARBA00023235"/>
    </source>
</evidence>
<dbReference type="Pfam" id="PF07221">
    <property type="entry name" value="GlcNAc_2-epim"/>
    <property type="match status" value="1"/>
</dbReference>
<comment type="similarity">
    <text evidence="1">Belongs to the N-acylglucosamine 2-epimerase family.</text>
</comment>
<dbReference type="SUPFAM" id="SSF48208">
    <property type="entry name" value="Six-hairpin glycosidases"/>
    <property type="match status" value="1"/>
</dbReference>
<dbReference type="InterPro" id="IPR010819">
    <property type="entry name" value="AGE/CE"/>
</dbReference>
<dbReference type="GO" id="GO:0005975">
    <property type="term" value="P:carbohydrate metabolic process"/>
    <property type="evidence" value="ECO:0007669"/>
    <property type="project" value="InterPro"/>
</dbReference>
<dbReference type="InterPro" id="IPR012341">
    <property type="entry name" value="6hp_glycosidase-like_sf"/>
</dbReference>
<keyword evidence="4" id="KW-1185">Reference proteome</keyword>
<dbReference type="AlphaFoldDB" id="A0A7Z0CG72"/>
<dbReference type="PANTHER" id="PTHR15108">
    <property type="entry name" value="N-ACYLGLUCOSAMINE-2-EPIMERASE"/>
    <property type="match status" value="1"/>
</dbReference>
<protein>
    <submittedName>
        <fullName evidence="3">Mannose/cellobiose epimerase-like protein (N-acyl-D-glucosamine 2-epimerase family)</fullName>
    </submittedName>
</protein>
<dbReference type="Proteomes" id="UP000547973">
    <property type="component" value="Unassembled WGS sequence"/>
</dbReference>
<name>A0A7Z0CG72_9MICO</name>